<dbReference type="Proteomes" id="UP000199550">
    <property type="component" value="Unassembled WGS sequence"/>
</dbReference>
<name>A0A1I4E9S2_9RHOB</name>
<gene>
    <name evidence="2" type="ORF">SAMN04488004_10658</name>
</gene>
<protein>
    <recommendedName>
        <fullName evidence="4">Transferrin-binding protein B C-lobe/N-lobe beta barrel domain-containing protein</fullName>
    </recommendedName>
</protein>
<evidence type="ECO:0008006" key="4">
    <source>
        <dbReference type="Google" id="ProtNLM"/>
    </source>
</evidence>
<dbReference type="AlphaFoldDB" id="A0A1I4E9S2"/>
<accession>A0A1I4E9S2</accession>
<feature type="region of interest" description="Disordered" evidence="1">
    <location>
        <begin position="26"/>
        <end position="49"/>
    </location>
</feature>
<evidence type="ECO:0000256" key="1">
    <source>
        <dbReference type="SAM" id="MobiDB-lite"/>
    </source>
</evidence>
<dbReference type="EMBL" id="FOTF01000006">
    <property type="protein sequence ID" value="SFL01367.1"/>
    <property type="molecule type" value="Genomic_DNA"/>
</dbReference>
<keyword evidence="3" id="KW-1185">Reference proteome</keyword>
<proteinExistence type="predicted"/>
<dbReference type="OrthoDB" id="7650806at2"/>
<evidence type="ECO:0000313" key="3">
    <source>
        <dbReference type="Proteomes" id="UP000199550"/>
    </source>
</evidence>
<dbReference type="RefSeq" id="WP_139222593.1">
    <property type="nucleotide sequence ID" value="NZ_FOTF01000006.1"/>
</dbReference>
<organism evidence="2 3">
    <name type="scientific">Loktanella salsilacus</name>
    <dbReference type="NCBI Taxonomy" id="195913"/>
    <lineage>
        <taxon>Bacteria</taxon>
        <taxon>Pseudomonadati</taxon>
        <taxon>Pseudomonadota</taxon>
        <taxon>Alphaproteobacteria</taxon>
        <taxon>Rhodobacterales</taxon>
        <taxon>Roseobacteraceae</taxon>
        <taxon>Loktanella</taxon>
    </lineage>
</organism>
<evidence type="ECO:0000313" key="2">
    <source>
        <dbReference type="EMBL" id="SFL01367.1"/>
    </source>
</evidence>
<reference evidence="2 3" key="1">
    <citation type="submission" date="2016-10" db="EMBL/GenBank/DDBJ databases">
        <authorList>
            <person name="de Groot N.N."/>
        </authorList>
    </citation>
    <scope>NUCLEOTIDE SEQUENCE [LARGE SCALE GENOMIC DNA]</scope>
    <source>
        <strain evidence="2 3">DSM 16199</strain>
    </source>
</reference>
<sequence length="192" mass="19463">MITRCLGGAMLLCLAGCGGGGGGNENGGPTPGQIDGQIDGQDVSDPSLLPTTGRASYDGYMRAALPTGEDGARVEYLADLTLAVNFGAGFDQIRGQASGFEARDGVPLSGGLAITDGSIFRGTDSSAAYSFDADLDGTLSDGRASYTIDASMDGEFINQTQTAVRGLVFGDITGPAGQDIFDGTFAGTRIPE</sequence>